<evidence type="ECO:0000313" key="1">
    <source>
        <dbReference type="EMBL" id="CAL1270079.1"/>
    </source>
</evidence>
<keyword evidence="2" id="KW-1185">Reference proteome</keyword>
<proteinExistence type="predicted"/>
<protein>
    <submittedName>
        <fullName evidence="1">Uncharacterized protein</fullName>
    </submittedName>
</protein>
<name>A0AAV1ZG54_9ARAC</name>
<sequence>MKDAAVKDDKKQIRLTRNMAERKQSTQHLFRCSFIYTSERYR</sequence>
<reference evidence="1 2" key="1">
    <citation type="submission" date="2024-04" db="EMBL/GenBank/DDBJ databases">
        <authorList>
            <person name="Rising A."/>
            <person name="Reimegard J."/>
            <person name="Sonavane S."/>
            <person name="Akerstrom W."/>
            <person name="Nylinder S."/>
            <person name="Hedman E."/>
            <person name="Kallberg Y."/>
        </authorList>
    </citation>
    <scope>NUCLEOTIDE SEQUENCE [LARGE SCALE GENOMIC DNA]</scope>
</reference>
<comment type="caution">
    <text evidence="1">The sequence shown here is derived from an EMBL/GenBank/DDBJ whole genome shotgun (WGS) entry which is preliminary data.</text>
</comment>
<gene>
    <name evidence="1" type="ORF">LARSCL_LOCUS5098</name>
</gene>
<dbReference type="AlphaFoldDB" id="A0AAV1ZG54"/>
<dbReference type="Proteomes" id="UP001497382">
    <property type="component" value="Unassembled WGS sequence"/>
</dbReference>
<organism evidence="1 2">
    <name type="scientific">Larinioides sclopetarius</name>
    <dbReference type="NCBI Taxonomy" id="280406"/>
    <lineage>
        <taxon>Eukaryota</taxon>
        <taxon>Metazoa</taxon>
        <taxon>Ecdysozoa</taxon>
        <taxon>Arthropoda</taxon>
        <taxon>Chelicerata</taxon>
        <taxon>Arachnida</taxon>
        <taxon>Araneae</taxon>
        <taxon>Araneomorphae</taxon>
        <taxon>Entelegynae</taxon>
        <taxon>Araneoidea</taxon>
        <taxon>Araneidae</taxon>
        <taxon>Larinioides</taxon>
    </lineage>
</organism>
<evidence type="ECO:0000313" key="2">
    <source>
        <dbReference type="Proteomes" id="UP001497382"/>
    </source>
</evidence>
<accession>A0AAV1ZG54</accession>
<dbReference type="EMBL" id="CAXIEN010000046">
    <property type="protein sequence ID" value="CAL1270079.1"/>
    <property type="molecule type" value="Genomic_DNA"/>
</dbReference>
<feature type="non-terminal residue" evidence="1">
    <location>
        <position position="42"/>
    </location>
</feature>